<dbReference type="PANTHER" id="PTHR30606">
    <property type="entry name" value="LIPID A BIOSYNTHESIS LAUROYL ACYLTRANSFERASE"/>
    <property type="match status" value="1"/>
</dbReference>
<dbReference type="Proteomes" id="UP000241771">
    <property type="component" value="Unassembled WGS sequence"/>
</dbReference>
<comment type="pathway">
    <text evidence="9">Bacterial outer membrane biogenesis; lipopolysaccharide biosynthesis.</text>
</comment>
<dbReference type="RefSeq" id="WP_036830899.1">
    <property type="nucleotide sequence ID" value="NZ_JGVO01001559.1"/>
</dbReference>
<keyword evidence="8 9" id="KW-0012">Acyltransferase</keyword>
<dbReference type="GO" id="GO:0009245">
    <property type="term" value="P:lipid A biosynthetic process"/>
    <property type="evidence" value="ECO:0007669"/>
    <property type="project" value="InterPro"/>
</dbReference>
<dbReference type="HAMAP" id="MF_01942">
    <property type="entry name" value="Lipid_A_LpxL_LpxP"/>
    <property type="match status" value="1"/>
</dbReference>
<gene>
    <name evidence="9" type="primary">lpxL</name>
    <name evidence="10" type="ORF">C9I98_05885</name>
</gene>
<keyword evidence="6 9" id="KW-1133">Transmembrane helix</keyword>
<dbReference type="NCBIfam" id="TIGR02207">
    <property type="entry name" value="lipid_A_htrB"/>
    <property type="match status" value="1"/>
</dbReference>
<keyword evidence="5 9" id="KW-0448">Lipopolysaccharide biosynthesis</keyword>
<feature type="short sequence motif" description="HXXXXD motif" evidence="9">
    <location>
        <begin position="134"/>
        <end position="139"/>
    </location>
</feature>
<accession>A0A2T3NZ19</accession>
<evidence type="ECO:0000256" key="8">
    <source>
        <dbReference type="ARBA" id="ARBA00023315"/>
    </source>
</evidence>
<evidence type="ECO:0000256" key="2">
    <source>
        <dbReference type="ARBA" id="ARBA00022519"/>
    </source>
</evidence>
<evidence type="ECO:0000256" key="1">
    <source>
        <dbReference type="ARBA" id="ARBA00022475"/>
    </source>
</evidence>
<dbReference type="InterPro" id="IPR004960">
    <property type="entry name" value="LipA_acyltrans"/>
</dbReference>
<keyword evidence="3 9" id="KW-0808">Transferase</keyword>
<comment type="subcellular location">
    <subcellularLocation>
        <location evidence="9">Cell inner membrane</location>
        <topology evidence="9">Single-pass membrane protein</topology>
    </subcellularLocation>
</comment>
<evidence type="ECO:0000256" key="6">
    <source>
        <dbReference type="ARBA" id="ARBA00022989"/>
    </source>
</evidence>
<dbReference type="OrthoDB" id="9803456at2"/>
<dbReference type="InterPro" id="IPR011920">
    <property type="entry name" value="Lipid_A_LpxL_LpxP"/>
</dbReference>
<dbReference type="NCBIfam" id="NF005340">
    <property type="entry name" value="PRK06860.1"/>
    <property type="match status" value="1"/>
</dbReference>
<dbReference type="EC" id="2.3.1.241" evidence="9"/>
<proteinExistence type="inferred from homology"/>
<reference evidence="10 11" key="1">
    <citation type="submission" date="2018-01" db="EMBL/GenBank/DDBJ databases">
        <title>Whole genome sequencing of Histamine producing bacteria.</title>
        <authorList>
            <person name="Butler K."/>
        </authorList>
    </citation>
    <scope>NUCLEOTIDE SEQUENCE [LARGE SCALE GENOMIC DNA]</scope>
    <source>
        <strain evidence="10 11">DSM 100436</strain>
    </source>
</reference>
<dbReference type="GO" id="GO:0036104">
    <property type="term" value="P:Kdo2-lipid A biosynthetic process"/>
    <property type="evidence" value="ECO:0007669"/>
    <property type="project" value="UniProtKB-UniRule"/>
</dbReference>
<comment type="pathway">
    <text evidence="9">Glycolipid biosynthesis; KDO(2)-lipid A biosynthesis; KDO(2)-lipid A from CMP-3-deoxy-D-manno-octulosonate and lipid IV(A): step 3/4.</text>
</comment>
<evidence type="ECO:0000313" key="10">
    <source>
        <dbReference type="EMBL" id="PSW21459.1"/>
    </source>
</evidence>
<comment type="caution">
    <text evidence="10">The sequence shown here is derived from an EMBL/GenBank/DDBJ whole genome shotgun (WGS) entry which is preliminary data.</text>
</comment>
<keyword evidence="2 9" id="KW-0997">Cell inner membrane</keyword>
<evidence type="ECO:0000256" key="4">
    <source>
        <dbReference type="ARBA" id="ARBA00022692"/>
    </source>
</evidence>
<dbReference type="PANTHER" id="PTHR30606:SF9">
    <property type="entry name" value="LIPID A BIOSYNTHESIS LAUROYLTRANSFERASE"/>
    <property type="match status" value="1"/>
</dbReference>
<evidence type="ECO:0000256" key="9">
    <source>
        <dbReference type="HAMAP-Rule" id="MF_01942"/>
    </source>
</evidence>
<sequence length="321" mass="36304">MSKSVAPSFSLSYLSPRYWPTLLMIGVMFLLSLLPYSVQFRLGQGLGKFLLGFMKKRRFTIERNLALCFPHLSEQARERMAEQNMGNSGLALFETGMAWFWSDARVKRHVKYEGMEHVEALEKQGKGALFIAVHSLNLELGARAFGVMKSGIGVQRANNNPCFNYFQCKGRSRSNRTLLDRKDVKGMLKALKTGGRVWYAPDHDYGLRRGTFAPLFAVENACTTMGTSLLVDSAECEVVPFVFVRDCDSGQYTVKILPPLHDFPRNEPEKAAAFINNVVEQSIMEAPEQYMWLHRRFKTRPEGEASLYGPVQVKEAEPKVA</sequence>
<organism evidence="10 11">
    <name type="scientific">Photobacterium sanctipauli</name>
    <dbReference type="NCBI Taxonomy" id="1342794"/>
    <lineage>
        <taxon>Bacteria</taxon>
        <taxon>Pseudomonadati</taxon>
        <taxon>Pseudomonadota</taxon>
        <taxon>Gammaproteobacteria</taxon>
        <taxon>Vibrionales</taxon>
        <taxon>Vibrionaceae</taxon>
        <taxon>Photobacterium</taxon>
    </lineage>
</organism>
<comment type="similarity">
    <text evidence="9">Belongs to the LpxL/LpxM/LpxP family.</text>
</comment>
<dbReference type="GO" id="GO:0009103">
    <property type="term" value="P:lipopolysaccharide biosynthetic process"/>
    <property type="evidence" value="ECO:0007669"/>
    <property type="project" value="UniProtKB-UniRule"/>
</dbReference>
<dbReference type="AlphaFoldDB" id="A0A2T3NZ19"/>
<keyword evidence="1 9" id="KW-1003">Cell membrane</keyword>
<dbReference type="UniPathway" id="UPA00360">
    <property type="reaction ID" value="UER00485"/>
</dbReference>
<dbReference type="Pfam" id="PF03279">
    <property type="entry name" value="Lip_A_acyltrans"/>
    <property type="match status" value="1"/>
</dbReference>
<protein>
    <recommendedName>
        <fullName evidence="9">Lipid A biosynthesis acyltransferase</fullName>
        <ecNumber evidence="9">2.3.1.241</ecNumber>
    </recommendedName>
    <alternativeName>
        <fullName evidence="9">Kdo(2)-lipid IV(A) acyltransferase</fullName>
    </alternativeName>
</protein>
<comment type="function">
    <text evidence="9">Catalyzes the transfer of an acyl chain from an acyl-[acyl-carrier-protein] (ACP) to a Kdo(2)-lipid IV(A) to form a Kdo(2)-(acyl)-lipid IV(A).</text>
</comment>
<dbReference type="CDD" id="cd07984">
    <property type="entry name" value="LPLAT_LABLAT-like"/>
    <property type="match status" value="1"/>
</dbReference>
<evidence type="ECO:0000313" key="11">
    <source>
        <dbReference type="Proteomes" id="UP000241771"/>
    </source>
</evidence>
<dbReference type="GO" id="GO:0005886">
    <property type="term" value="C:plasma membrane"/>
    <property type="evidence" value="ECO:0007669"/>
    <property type="project" value="UniProtKB-SubCell"/>
</dbReference>
<keyword evidence="11" id="KW-1185">Reference proteome</keyword>
<evidence type="ECO:0000256" key="5">
    <source>
        <dbReference type="ARBA" id="ARBA00022985"/>
    </source>
</evidence>
<comment type="catalytic activity">
    <reaction evidence="9">
        <text>an alpha-Kdo-(2-&gt;4)-alpha-Kdo-(2-&gt;6)-lipid IVA + a fatty acyl-[ACP] = an alpha-Kdo-(2-&gt;4)-alpha-Kdo-(2-&gt;6)-(acyl)-lipid IVA + holo-[ACP]</text>
        <dbReference type="Rhea" id="RHEA:69396"/>
        <dbReference type="Rhea" id="RHEA-COMP:9685"/>
        <dbReference type="Rhea" id="RHEA-COMP:14125"/>
        <dbReference type="ChEBI" id="CHEBI:64479"/>
        <dbReference type="ChEBI" id="CHEBI:138651"/>
        <dbReference type="ChEBI" id="CHEBI:176429"/>
        <dbReference type="ChEBI" id="CHEBI:176430"/>
        <dbReference type="EC" id="2.3.1.241"/>
    </reaction>
</comment>
<dbReference type="GO" id="GO:0008913">
    <property type="term" value="F:Kdo2-lipid IVA acyltransferase activity"/>
    <property type="evidence" value="ECO:0007669"/>
    <property type="project" value="UniProtKB-EC"/>
</dbReference>
<keyword evidence="7 9" id="KW-0472">Membrane</keyword>
<dbReference type="EMBL" id="PYMA01000002">
    <property type="protein sequence ID" value="PSW21459.1"/>
    <property type="molecule type" value="Genomic_DNA"/>
</dbReference>
<dbReference type="UniPathway" id="UPA00030"/>
<feature type="transmembrane region" description="Helical" evidence="9">
    <location>
        <begin position="18"/>
        <end position="38"/>
    </location>
</feature>
<evidence type="ECO:0000256" key="3">
    <source>
        <dbReference type="ARBA" id="ARBA00022679"/>
    </source>
</evidence>
<evidence type="ECO:0000256" key="7">
    <source>
        <dbReference type="ARBA" id="ARBA00023136"/>
    </source>
</evidence>
<dbReference type="PIRSF" id="PIRSF026649">
    <property type="entry name" value="MsbB"/>
    <property type="match status" value="1"/>
</dbReference>
<keyword evidence="4 9" id="KW-0812">Transmembrane</keyword>
<name>A0A2T3NZ19_9GAMM</name>